<comment type="caution">
    <text evidence="2">The sequence shown here is derived from an EMBL/GenBank/DDBJ whole genome shotgun (WGS) entry which is preliminary data.</text>
</comment>
<dbReference type="OrthoDB" id="5293418at2"/>
<keyword evidence="3" id="KW-1185">Reference proteome</keyword>
<evidence type="ECO:0000313" key="2">
    <source>
        <dbReference type="EMBL" id="PSU33824.1"/>
    </source>
</evidence>
<evidence type="ECO:0000256" key="1">
    <source>
        <dbReference type="SAM" id="SignalP"/>
    </source>
</evidence>
<dbReference type="InterPro" id="IPR025738">
    <property type="entry name" value="BatD"/>
</dbReference>
<feature type="signal peptide" evidence="1">
    <location>
        <begin position="1"/>
        <end position="20"/>
    </location>
</feature>
<evidence type="ECO:0000313" key="3">
    <source>
        <dbReference type="Proteomes" id="UP000241222"/>
    </source>
</evidence>
<sequence>MIRRIVLLLCSLAMTPAVMASDVRNHSSLDDLISLTAELKRDVVYPQTEAEYVLTVESRADVHFSRVNPPSGDAVTVRRAGQDHEYYFVGDDEFRISTYRFFLSTEQIGRLPLDGASLTHVAVNDDGTRRRVRNWSNPVILESRPIPDNYKGRWLPSSKVTLGQQWSTDASVFQVGDSITRTLTLSIDGSSIDSFPELSVDYPDNVNVYSEQPKFEAYGSGMSMTLRQVIVPRSEGLLEIPAIAIPWFDTGSNHMAVASIDGLGLNILPNQTQTLALQVTDTDETVDGDYWRYATLIVSVLWLVTLQRLYKAHKQLNGLKAKSMFTKADNSLRAALEQRDHQAVVRAWANAKPDVKKACSQLMDAYFASFYSTMPTDGERERIAVLARLKERRENVKTTNDFAQIEPGERLTS</sequence>
<organism evidence="2 3">
    <name type="scientific">Photobacterium lutimaris</name>
    <dbReference type="NCBI Taxonomy" id="388278"/>
    <lineage>
        <taxon>Bacteria</taxon>
        <taxon>Pseudomonadati</taxon>
        <taxon>Pseudomonadota</taxon>
        <taxon>Gammaproteobacteria</taxon>
        <taxon>Vibrionales</taxon>
        <taxon>Vibrionaceae</taxon>
        <taxon>Photobacterium</taxon>
    </lineage>
</organism>
<gene>
    <name evidence="2" type="ORF">C9I99_10655</name>
</gene>
<reference evidence="2 3" key="1">
    <citation type="submission" date="2018-03" db="EMBL/GenBank/DDBJ databases">
        <title>Whole genome sequencing of Histamine producing bacteria.</title>
        <authorList>
            <person name="Butler K."/>
        </authorList>
    </citation>
    <scope>NUCLEOTIDE SEQUENCE [LARGE SCALE GENOMIC DNA]</scope>
    <source>
        <strain evidence="2 3">JCM 13586</strain>
    </source>
</reference>
<evidence type="ECO:0008006" key="4">
    <source>
        <dbReference type="Google" id="ProtNLM"/>
    </source>
</evidence>
<proteinExistence type="predicted"/>
<accession>A0A2T3IYV6</accession>
<dbReference type="RefSeq" id="WP_107348871.1">
    <property type="nucleotide sequence ID" value="NZ_PYMH01000004.1"/>
</dbReference>
<dbReference type="PANTHER" id="PTHR40940">
    <property type="entry name" value="PROTEIN BATD-RELATED"/>
    <property type="match status" value="1"/>
</dbReference>
<feature type="chain" id="PRO_5015556390" description="Protein BatD" evidence="1">
    <location>
        <begin position="21"/>
        <end position="413"/>
    </location>
</feature>
<dbReference type="AlphaFoldDB" id="A0A2T3IYV6"/>
<protein>
    <recommendedName>
        <fullName evidence="4">Protein BatD</fullName>
    </recommendedName>
</protein>
<keyword evidence="1" id="KW-0732">Signal</keyword>
<dbReference type="Proteomes" id="UP000241222">
    <property type="component" value="Unassembled WGS sequence"/>
</dbReference>
<dbReference type="EMBL" id="PYMH01000004">
    <property type="protein sequence ID" value="PSU33824.1"/>
    <property type="molecule type" value="Genomic_DNA"/>
</dbReference>
<dbReference type="PANTHER" id="PTHR40940:SF1">
    <property type="entry name" value="PROTEIN BATD"/>
    <property type="match status" value="1"/>
</dbReference>
<name>A0A2T3IYV6_9GAMM</name>